<evidence type="ECO:0000256" key="6">
    <source>
        <dbReference type="ARBA" id="ARBA00022801"/>
    </source>
</evidence>
<evidence type="ECO:0000256" key="3">
    <source>
        <dbReference type="ARBA" id="ARBA00022722"/>
    </source>
</evidence>
<evidence type="ECO:0000256" key="7">
    <source>
        <dbReference type="ARBA" id="ARBA00022833"/>
    </source>
</evidence>
<evidence type="ECO:0000256" key="1">
    <source>
        <dbReference type="ARBA" id="ARBA00001947"/>
    </source>
</evidence>
<comment type="cofactor">
    <cofactor evidence="1">
        <name>Zn(2+)</name>
        <dbReference type="ChEBI" id="CHEBI:29105"/>
    </cofactor>
</comment>
<gene>
    <name evidence="8" type="ORF">MNBD_ALPHA08-1366</name>
</gene>
<dbReference type="GO" id="GO:0004222">
    <property type="term" value="F:metalloendopeptidase activity"/>
    <property type="evidence" value="ECO:0007669"/>
    <property type="project" value="InterPro"/>
</dbReference>
<dbReference type="InterPro" id="IPR002036">
    <property type="entry name" value="YbeY"/>
</dbReference>
<protein>
    <submittedName>
        <fullName evidence="8">Metal-dependent hydrolase YbeY, involved in rRNA and/or ribosome maturation and assembly</fullName>
    </submittedName>
</protein>
<dbReference type="SUPFAM" id="SSF55486">
    <property type="entry name" value="Metalloproteases ('zincins'), catalytic domain"/>
    <property type="match status" value="1"/>
</dbReference>
<dbReference type="AlphaFoldDB" id="A0A3B0RBZ0"/>
<dbReference type="PROSITE" id="PS01306">
    <property type="entry name" value="UPF0054"/>
    <property type="match status" value="1"/>
</dbReference>
<evidence type="ECO:0000256" key="4">
    <source>
        <dbReference type="ARBA" id="ARBA00022723"/>
    </source>
</evidence>
<keyword evidence="4" id="KW-0479">Metal-binding</keyword>
<sequence length="171" mass="18945">MISNDINQLELRVDDDNWKQIDDLAHIVTGAFKAGLESSGVSIADVGATIVLADDLTVKQLNQQWRNQENATNILSFPAPKDEKTETGQRYLGDMILAWGVVSGEADEQGKALATHLCHLVIHGALHLLGYDHMKDDEARQMEDLERTAMTALKLPDPYLPNVAIKEMIKL</sequence>
<accession>A0A3B0RBZ0</accession>
<dbReference type="HAMAP" id="MF_00009">
    <property type="entry name" value="Endoribonucl_YbeY"/>
    <property type="match status" value="1"/>
</dbReference>
<dbReference type="InterPro" id="IPR020549">
    <property type="entry name" value="YbeY_CS"/>
</dbReference>
<name>A0A3B0RBZ0_9ZZZZ</name>
<evidence type="ECO:0000256" key="2">
    <source>
        <dbReference type="ARBA" id="ARBA00010875"/>
    </source>
</evidence>
<keyword evidence="6 8" id="KW-0378">Hydrolase</keyword>
<dbReference type="Pfam" id="PF02130">
    <property type="entry name" value="YbeY"/>
    <property type="match status" value="1"/>
</dbReference>
<evidence type="ECO:0000256" key="5">
    <source>
        <dbReference type="ARBA" id="ARBA00022759"/>
    </source>
</evidence>
<keyword evidence="7" id="KW-0862">Zinc</keyword>
<evidence type="ECO:0000313" key="8">
    <source>
        <dbReference type="EMBL" id="VAV89742.1"/>
    </source>
</evidence>
<comment type="similarity">
    <text evidence="2">Belongs to the endoribonuclease YbeY family.</text>
</comment>
<keyword evidence="5" id="KW-0255">Endonuclease</keyword>
<dbReference type="GO" id="GO:0004519">
    <property type="term" value="F:endonuclease activity"/>
    <property type="evidence" value="ECO:0007669"/>
    <property type="project" value="UniProtKB-KW"/>
</dbReference>
<dbReference type="GO" id="GO:0006364">
    <property type="term" value="P:rRNA processing"/>
    <property type="evidence" value="ECO:0007669"/>
    <property type="project" value="InterPro"/>
</dbReference>
<proteinExistence type="inferred from homology"/>
<dbReference type="Gene3D" id="3.40.390.30">
    <property type="entry name" value="Metalloproteases ('zincins'), catalytic domain"/>
    <property type="match status" value="1"/>
</dbReference>
<dbReference type="NCBIfam" id="TIGR00043">
    <property type="entry name" value="rRNA maturation RNase YbeY"/>
    <property type="match status" value="1"/>
</dbReference>
<dbReference type="EMBL" id="UOEC01000067">
    <property type="protein sequence ID" value="VAV89742.1"/>
    <property type="molecule type" value="Genomic_DNA"/>
</dbReference>
<reference evidence="8" key="1">
    <citation type="submission" date="2018-06" db="EMBL/GenBank/DDBJ databases">
        <authorList>
            <person name="Zhirakovskaya E."/>
        </authorList>
    </citation>
    <scope>NUCLEOTIDE SEQUENCE</scope>
</reference>
<organism evidence="8">
    <name type="scientific">hydrothermal vent metagenome</name>
    <dbReference type="NCBI Taxonomy" id="652676"/>
    <lineage>
        <taxon>unclassified sequences</taxon>
        <taxon>metagenomes</taxon>
        <taxon>ecological metagenomes</taxon>
    </lineage>
</organism>
<dbReference type="PANTHER" id="PTHR46986:SF1">
    <property type="entry name" value="ENDORIBONUCLEASE YBEY, CHLOROPLASTIC"/>
    <property type="match status" value="1"/>
</dbReference>
<dbReference type="InterPro" id="IPR023091">
    <property type="entry name" value="MetalPrtase_cat_dom_sf_prd"/>
</dbReference>
<dbReference type="PANTHER" id="PTHR46986">
    <property type="entry name" value="ENDORIBONUCLEASE YBEY, CHLOROPLASTIC"/>
    <property type="match status" value="1"/>
</dbReference>
<keyword evidence="3" id="KW-0540">Nuclease</keyword>
<dbReference type="GO" id="GO:0046872">
    <property type="term" value="F:metal ion binding"/>
    <property type="evidence" value="ECO:0007669"/>
    <property type="project" value="UniProtKB-KW"/>
</dbReference>